<sequence length="178" mass="19023">MAKEPGTSKGPGFKLALIILLLILMAGVLWSVIGNRTTAPDDKDVPAAADSIQTGPLKAPSLAEQMGTSVTPVPPAVSDNPLEPAPAVNTSNEVKRTNDAKVKAKAARDSEQRKKNEEARLAQEERENAARKAAMPVRGLTTAQEVAQCEKMSVFARQPCLWRACNGKWGKDGCPSYD</sequence>
<feature type="region of interest" description="Disordered" evidence="1">
    <location>
        <begin position="56"/>
        <end position="136"/>
    </location>
</feature>
<evidence type="ECO:0000256" key="2">
    <source>
        <dbReference type="SAM" id="Phobius"/>
    </source>
</evidence>
<keyword evidence="2" id="KW-0472">Membrane</keyword>
<feature type="transmembrane region" description="Helical" evidence="2">
    <location>
        <begin position="12"/>
        <end position="33"/>
    </location>
</feature>
<dbReference type="AlphaFoldDB" id="A0A8J3AWU5"/>
<protein>
    <submittedName>
        <fullName evidence="3">Uncharacterized protein</fullName>
    </submittedName>
</protein>
<keyword evidence="2" id="KW-0812">Transmembrane</keyword>
<feature type="compositionally biased region" description="Basic and acidic residues" evidence="1">
    <location>
        <begin position="93"/>
        <end position="130"/>
    </location>
</feature>
<evidence type="ECO:0000313" key="3">
    <source>
        <dbReference type="EMBL" id="GGI18056.1"/>
    </source>
</evidence>
<gene>
    <name evidence="3" type="ORF">GCM10008066_12080</name>
</gene>
<keyword evidence="2" id="KW-1133">Transmembrane helix</keyword>
<keyword evidence="4" id="KW-1185">Reference proteome</keyword>
<comment type="caution">
    <text evidence="3">The sequence shown here is derived from an EMBL/GenBank/DDBJ whole genome shotgun (WGS) entry which is preliminary data.</text>
</comment>
<evidence type="ECO:0000313" key="4">
    <source>
        <dbReference type="Proteomes" id="UP000642180"/>
    </source>
</evidence>
<dbReference type="Proteomes" id="UP000642180">
    <property type="component" value="Unassembled WGS sequence"/>
</dbReference>
<proteinExistence type="predicted"/>
<accession>A0A8J3AWU5</accession>
<name>A0A8J3AWU5_9BURK</name>
<reference evidence="4" key="1">
    <citation type="journal article" date="2019" name="Int. J. Syst. Evol. Microbiol.">
        <title>The Global Catalogue of Microorganisms (GCM) 10K type strain sequencing project: providing services to taxonomists for standard genome sequencing and annotation.</title>
        <authorList>
            <consortium name="The Broad Institute Genomics Platform"/>
            <consortium name="The Broad Institute Genome Sequencing Center for Infectious Disease"/>
            <person name="Wu L."/>
            <person name="Ma J."/>
        </authorList>
    </citation>
    <scope>NUCLEOTIDE SEQUENCE [LARGE SCALE GENOMIC DNA]</scope>
    <source>
        <strain evidence="4">CCM 2767</strain>
    </source>
</reference>
<evidence type="ECO:0000256" key="1">
    <source>
        <dbReference type="SAM" id="MobiDB-lite"/>
    </source>
</evidence>
<dbReference type="EMBL" id="BMDI01000001">
    <property type="protein sequence ID" value="GGI18056.1"/>
    <property type="molecule type" value="Genomic_DNA"/>
</dbReference>
<organism evidence="3 4">
    <name type="scientific">Oxalicibacterium faecigallinarum</name>
    <dbReference type="NCBI Taxonomy" id="573741"/>
    <lineage>
        <taxon>Bacteria</taxon>
        <taxon>Pseudomonadati</taxon>
        <taxon>Pseudomonadota</taxon>
        <taxon>Betaproteobacteria</taxon>
        <taxon>Burkholderiales</taxon>
        <taxon>Oxalobacteraceae</taxon>
        <taxon>Oxalicibacterium</taxon>
    </lineage>
</organism>